<dbReference type="GO" id="GO:0016887">
    <property type="term" value="F:ATP hydrolysis activity"/>
    <property type="evidence" value="ECO:0007669"/>
    <property type="project" value="InterPro"/>
</dbReference>
<reference evidence="10" key="1">
    <citation type="journal article" date="2020" name="J Insects Food Feed">
        <title>The yellow mealworm (Tenebrio molitor) genome: a resource for the emerging insects as food and feed industry.</title>
        <authorList>
            <person name="Eriksson T."/>
            <person name="Andere A."/>
            <person name="Kelstrup H."/>
            <person name="Emery V."/>
            <person name="Picard C."/>
        </authorList>
    </citation>
    <scope>NUCLEOTIDE SEQUENCE</scope>
    <source>
        <strain evidence="10">Stoneville</strain>
        <tissue evidence="10">Whole head</tissue>
    </source>
</reference>
<sequence length="590" mass="67166">MPLPRRSDSGSGKSRLGPPARDAGRLFVQLPFTEPRTSGVGGTLLVNGEVRDESTFRKQSCYIMQNDNLQPLLTVHEAMTVAANLKLSAKNTHKEKQSKIKEILESINLWEHKKSKTCDLSGGQKKRLSIALELLKNPEVMFFDEPTSGLDSLTSKQCVMLLKEIASTGRTIICTIHQPSAMIFEMFDHLYAVANGYCIYQGSVKGLLPYLEQSNLKCPPYHNPADYLLEVASGEHGDCTDTLVKTSENGLNELWRNNQRNTLQLQSMNHIDRLMESGRITPVKAPPILFSRMTNGNQLKEDPTFCWHSQYPTSFCNQIYVLLKRTFLLNSRDRTLTYSRLTTHFGIALFIGVLYHGIGEDASNILNNFNFLFFTVMFLMLTAFNCVTTTFPSELPIITREHFNKWYSLKSYYLAITLADIPIQIVATLIYAIVTYFLTMQPVEAYRIFSFMFMCILISLVAQSFGLFIGAMMDIKNGVIFGPFCFLPFTIFSGFFVQLNDSHPYMRWLFHISFLKYGLEGLVLSVLGYDRGKLPCNTDYCHFVYPEKFLDQMDMEYAQYSTAVVFMLILIAIIRIAAYFALSVQIKKRS</sequence>
<feature type="domain" description="ABC transporter" evidence="9">
    <location>
        <begin position="1"/>
        <end position="220"/>
    </location>
</feature>
<dbReference type="PANTHER" id="PTHR48041">
    <property type="entry name" value="ABC TRANSPORTER G FAMILY MEMBER 28"/>
    <property type="match status" value="1"/>
</dbReference>
<evidence type="ECO:0000256" key="8">
    <source>
        <dbReference type="SAM" id="Phobius"/>
    </source>
</evidence>
<feature type="transmembrane region" description="Helical" evidence="8">
    <location>
        <begin position="371"/>
        <end position="391"/>
    </location>
</feature>
<gene>
    <name evidence="10" type="ORF">GEV33_012501</name>
</gene>
<keyword evidence="5 8" id="KW-1133">Transmembrane helix</keyword>
<dbReference type="Proteomes" id="UP000719412">
    <property type="component" value="Unassembled WGS sequence"/>
</dbReference>
<evidence type="ECO:0000256" key="2">
    <source>
        <dbReference type="ARBA" id="ARBA00005814"/>
    </source>
</evidence>
<evidence type="ECO:0000256" key="1">
    <source>
        <dbReference type="ARBA" id="ARBA00004141"/>
    </source>
</evidence>
<protein>
    <recommendedName>
        <fullName evidence="9">ABC transporter domain-containing protein</fullName>
    </recommendedName>
</protein>
<dbReference type="GO" id="GO:0005524">
    <property type="term" value="F:ATP binding"/>
    <property type="evidence" value="ECO:0007669"/>
    <property type="project" value="InterPro"/>
</dbReference>
<keyword evidence="4 8" id="KW-0812">Transmembrane</keyword>
<feature type="transmembrane region" description="Helical" evidence="8">
    <location>
        <begin position="478"/>
        <end position="499"/>
    </location>
</feature>
<dbReference type="InterPro" id="IPR050352">
    <property type="entry name" value="ABCG_transporters"/>
</dbReference>
<dbReference type="FunFam" id="3.40.50.300:FF:001077">
    <property type="entry name" value="Uncharacterized protein, isoform A"/>
    <property type="match status" value="1"/>
</dbReference>
<feature type="region of interest" description="Disordered" evidence="7">
    <location>
        <begin position="1"/>
        <end position="21"/>
    </location>
</feature>
<name>A0A8J6H8Y1_TENMO</name>
<evidence type="ECO:0000259" key="9">
    <source>
        <dbReference type="PROSITE" id="PS50893"/>
    </source>
</evidence>
<dbReference type="Gene3D" id="3.40.50.300">
    <property type="entry name" value="P-loop containing nucleotide triphosphate hydrolases"/>
    <property type="match status" value="1"/>
</dbReference>
<evidence type="ECO:0000256" key="5">
    <source>
        <dbReference type="ARBA" id="ARBA00022989"/>
    </source>
</evidence>
<evidence type="ECO:0000256" key="7">
    <source>
        <dbReference type="SAM" id="MobiDB-lite"/>
    </source>
</evidence>
<organism evidence="10 11">
    <name type="scientific">Tenebrio molitor</name>
    <name type="common">Yellow mealworm beetle</name>
    <dbReference type="NCBI Taxonomy" id="7067"/>
    <lineage>
        <taxon>Eukaryota</taxon>
        <taxon>Metazoa</taxon>
        <taxon>Ecdysozoa</taxon>
        <taxon>Arthropoda</taxon>
        <taxon>Hexapoda</taxon>
        <taxon>Insecta</taxon>
        <taxon>Pterygota</taxon>
        <taxon>Neoptera</taxon>
        <taxon>Endopterygota</taxon>
        <taxon>Coleoptera</taxon>
        <taxon>Polyphaga</taxon>
        <taxon>Cucujiformia</taxon>
        <taxon>Tenebrionidae</taxon>
        <taxon>Tenebrio</taxon>
    </lineage>
</organism>
<comment type="similarity">
    <text evidence="2">Belongs to the ABC transporter superfamily. ABCG family. Eye pigment precursor importer (TC 3.A.1.204) subfamily.</text>
</comment>
<dbReference type="InterPro" id="IPR043926">
    <property type="entry name" value="ABCG_dom"/>
</dbReference>
<dbReference type="GO" id="GO:0005886">
    <property type="term" value="C:plasma membrane"/>
    <property type="evidence" value="ECO:0007669"/>
    <property type="project" value="TreeGrafter"/>
</dbReference>
<dbReference type="PROSITE" id="PS00211">
    <property type="entry name" value="ABC_TRANSPORTER_1"/>
    <property type="match status" value="1"/>
</dbReference>
<evidence type="ECO:0000256" key="3">
    <source>
        <dbReference type="ARBA" id="ARBA00022448"/>
    </source>
</evidence>
<evidence type="ECO:0000256" key="4">
    <source>
        <dbReference type="ARBA" id="ARBA00022692"/>
    </source>
</evidence>
<dbReference type="Pfam" id="PF01061">
    <property type="entry name" value="ABC2_membrane"/>
    <property type="match status" value="1"/>
</dbReference>
<keyword evidence="11" id="KW-1185">Reference proteome</keyword>
<feature type="transmembrane region" description="Helical" evidence="8">
    <location>
        <begin position="446"/>
        <end position="471"/>
    </location>
</feature>
<dbReference type="EMBL" id="JABDTM020027586">
    <property type="protein sequence ID" value="KAH0810289.1"/>
    <property type="molecule type" value="Genomic_DNA"/>
</dbReference>
<accession>A0A8J6H8Y1</accession>
<dbReference type="InterPro" id="IPR017871">
    <property type="entry name" value="ABC_transporter-like_CS"/>
</dbReference>
<dbReference type="InterPro" id="IPR003439">
    <property type="entry name" value="ABC_transporter-like_ATP-bd"/>
</dbReference>
<dbReference type="SUPFAM" id="SSF52540">
    <property type="entry name" value="P-loop containing nucleoside triphosphate hydrolases"/>
    <property type="match status" value="1"/>
</dbReference>
<evidence type="ECO:0000313" key="11">
    <source>
        <dbReference type="Proteomes" id="UP000719412"/>
    </source>
</evidence>
<dbReference type="PANTHER" id="PTHR48041:SF133">
    <property type="entry name" value="GH24286P"/>
    <property type="match status" value="1"/>
</dbReference>
<dbReference type="GO" id="GO:0140359">
    <property type="term" value="F:ABC-type transporter activity"/>
    <property type="evidence" value="ECO:0007669"/>
    <property type="project" value="InterPro"/>
</dbReference>
<dbReference type="InterPro" id="IPR013525">
    <property type="entry name" value="ABC2_TM"/>
</dbReference>
<feature type="transmembrane region" description="Helical" evidence="8">
    <location>
        <begin position="412"/>
        <end position="434"/>
    </location>
</feature>
<feature type="transmembrane region" description="Helical" evidence="8">
    <location>
        <begin position="341"/>
        <end position="359"/>
    </location>
</feature>
<feature type="transmembrane region" description="Helical" evidence="8">
    <location>
        <begin position="557"/>
        <end position="582"/>
    </location>
</feature>
<dbReference type="AlphaFoldDB" id="A0A8J6H8Y1"/>
<dbReference type="Pfam" id="PF00005">
    <property type="entry name" value="ABC_tran"/>
    <property type="match status" value="1"/>
</dbReference>
<dbReference type="InterPro" id="IPR027417">
    <property type="entry name" value="P-loop_NTPase"/>
</dbReference>
<dbReference type="PROSITE" id="PS50893">
    <property type="entry name" value="ABC_TRANSPORTER_2"/>
    <property type="match status" value="1"/>
</dbReference>
<comment type="caution">
    <text evidence="10">The sequence shown here is derived from an EMBL/GenBank/DDBJ whole genome shotgun (WGS) entry which is preliminary data.</text>
</comment>
<evidence type="ECO:0000256" key="6">
    <source>
        <dbReference type="ARBA" id="ARBA00023136"/>
    </source>
</evidence>
<comment type="subcellular location">
    <subcellularLocation>
        <location evidence="1">Membrane</location>
        <topology evidence="1">Multi-pass membrane protein</topology>
    </subcellularLocation>
</comment>
<keyword evidence="3" id="KW-0813">Transport</keyword>
<reference evidence="10" key="2">
    <citation type="submission" date="2021-08" db="EMBL/GenBank/DDBJ databases">
        <authorList>
            <person name="Eriksson T."/>
        </authorList>
    </citation>
    <scope>NUCLEOTIDE SEQUENCE</scope>
    <source>
        <strain evidence="10">Stoneville</strain>
        <tissue evidence="10">Whole head</tissue>
    </source>
</reference>
<dbReference type="Pfam" id="PF19055">
    <property type="entry name" value="ABC2_membrane_7"/>
    <property type="match status" value="1"/>
</dbReference>
<keyword evidence="6 8" id="KW-0472">Membrane</keyword>
<evidence type="ECO:0000313" key="10">
    <source>
        <dbReference type="EMBL" id="KAH0810289.1"/>
    </source>
</evidence>
<proteinExistence type="inferred from homology"/>